<dbReference type="SUPFAM" id="SSF52266">
    <property type="entry name" value="SGNH hydrolase"/>
    <property type="match status" value="1"/>
</dbReference>
<dbReference type="InterPro" id="IPR051058">
    <property type="entry name" value="GDSL_Est/Lipase"/>
</dbReference>
<reference evidence="3 4" key="1">
    <citation type="journal article" date="2016" name="Genome Biol. Evol.">
        <title>Divergent and convergent evolution of fungal pathogenicity.</title>
        <authorList>
            <person name="Shang Y."/>
            <person name="Xiao G."/>
            <person name="Zheng P."/>
            <person name="Cen K."/>
            <person name="Zhan S."/>
            <person name="Wang C."/>
        </authorList>
    </citation>
    <scope>NUCLEOTIDE SEQUENCE [LARGE SCALE GENOMIC DNA]</scope>
    <source>
        <strain evidence="3 4">RCEF 2490</strain>
    </source>
</reference>
<protein>
    <submittedName>
        <fullName evidence="3">Carbohydrate esterase family 16 protein</fullName>
    </submittedName>
</protein>
<dbReference type="PANTHER" id="PTHR45648:SF22">
    <property type="entry name" value="GDSL LIPASE_ACYLHYDROLASE FAMILY PROTEIN (AFU_ORTHOLOGUE AFUA_4G14700)"/>
    <property type="match status" value="1"/>
</dbReference>
<dbReference type="Pfam" id="PF00657">
    <property type="entry name" value="Lipase_GDSL"/>
    <property type="match status" value="1"/>
</dbReference>
<evidence type="ECO:0000256" key="1">
    <source>
        <dbReference type="ARBA" id="ARBA00022801"/>
    </source>
</evidence>
<feature type="signal peptide" evidence="2">
    <location>
        <begin position="1"/>
        <end position="17"/>
    </location>
</feature>
<organism evidence="3 4">
    <name type="scientific">Moelleriella libera RCEF 2490</name>
    <dbReference type="NCBI Taxonomy" id="1081109"/>
    <lineage>
        <taxon>Eukaryota</taxon>
        <taxon>Fungi</taxon>
        <taxon>Dikarya</taxon>
        <taxon>Ascomycota</taxon>
        <taxon>Pezizomycotina</taxon>
        <taxon>Sordariomycetes</taxon>
        <taxon>Hypocreomycetidae</taxon>
        <taxon>Hypocreales</taxon>
        <taxon>Clavicipitaceae</taxon>
        <taxon>Moelleriella</taxon>
    </lineage>
</organism>
<evidence type="ECO:0000313" key="3">
    <source>
        <dbReference type="EMBL" id="KZZ88363.1"/>
    </source>
</evidence>
<evidence type="ECO:0000313" key="4">
    <source>
        <dbReference type="Proteomes" id="UP000078544"/>
    </source>
</evidence>
<feature type="chain" id="PRO_5007835254" evidence="2">
    <location>
        <begin position="18"/>
        <end position="343"/>
    </location>
</feature>
<dbReference type="InterPro" id="IPR036514">
    <property type="entry name" value="SGNH_hydro_sf"/>
</dbReference>
<keyword evidence="1" id="KW-0378">Hydrolase</keyword>
<dbReference type="PANTHER" id="PTHR45648">
    <property type="entry name" value="GDSL LIPASE/ACYLHYDROLASE FAMILY PROTEIN (AFU_ORTHOLOGUE AFUA_4G14700)"/>
    <property type="match status" value="1"/>
</dbReference>
<accession>A0A162I464</accession>
<dbReference type="Proteomes" id="UP000078544">
    <property type="component" value="Unassembled WGS sequence"/>
</dbReference>
<dbReference type="EMBL" id="AZGY01000030">
    <property type="protein sequence ID" value="KZZ88363.1"/>
    <property type="molecule type" value="Genomic_DNA"/>
</dbReference>
<dbReference type="Gene3D" id="3.40.50.1110">
    <property type="entry name" value="SGNH hydrolase"/>
    <property type="match status" value="1"/>
</dbReference>
<comment type="caution">
    <text evidence="3">The sequence shown here is derived from an EMBL/GenBank/DDBJ whole genome shotgun (WGS) entry which is preliminary data.</text>
</comment>
<dbReference type="GO" id="GO:0016788">
    <property type="term" value="F:hydrolase activity, acting on ester bonds"/>
    <property type="evidence" value="ECO:0007669"/>
    <property type="project" value="InterPro"/>
</dbReference>
<evidence type="ECO:0000256" key="2">
    <source>
        <dbReference type="SAM" id="SignalP"/>
    </source>
</evidence>
<keyword evidence="2" id="KW-0732">Signal</keyword>
<proteinExistence type="predicted"/>
<name>A0A162I464_9HYPO</name>
<dbReference type="OrthoDB" id="1600564at2759"/>
<dbReference type="InterPro" id="IPR001087">
    <property type="entry name" value="GDSL"/>
</dbReference>
<keyword evidence="4" id="KW-1185">Reference proteome</keyword>
<dbReference type="AlphaFoldDB" id="A0A162I464"/>
<sequence length="343" mass="37714">MWSPALALALTLAVAAAASPTGPIENIVAFGDSYTDNARGAYIATQGHNPPPNMTFSPDNGTTYTGGKNWAQFLRLMNNNATLVDYAVAGAVCNSSIVTHYLNGAVWPNGDNYQVPTFQQEANNANIFSNRTGDNTVYAIWFGTNDLGILGFLGGLENLGKIITDLINCFFAIIDYLYSLGGRRFVIIGQAAQDRVPYLAYPGVYGYTNQKFFSNPATYNTSDYLDRMRQYITDTDTMVQYAISHFLCRTSRWANSTMSYIAVRSMMLDMVANPGAYFDAPGNTDTPYRNCLVPGCLNATGSPDGYMWWDEVHPSERTSRYIASTVNQSAHGEPSRFATVWTT</sequence>
<gene>
    <name evidence="3" type="ORF">AAL_08126</name>
</gene>